<name>A0A0Q9YQ10_9GAMM</name>
<feature type="region of interest" description="Disordered" evidence="1">
    <location>
        <begin position="1"/>
        <end position="23"/>
    </location>
</feature>
<reference evidence="3" key="2">
    <citation type="journal article" date="2016" name="Genome Announc.">
        <title>Draft Genome Sequences of Two Novel Amoeba-Resistant Intranuclear Bacteria, 'Candidatus Berkiella cookevillensis' and 'Candidatus Berkiella aquae'.</title>
        <authorList>
            <person name="Mehari Y.T."/>
            <person name="Arivett B.A."/>
            <person name="Farone A.L."/>
            <person name="Gunderson J.H."/>
            <person name="Farone M.B."/>
        </authorList>
    </citation>
    <scope>NUCLEOTIDE SEQUENCE</scope>
    <source>
        <strain evidence="3">HT99</strain>
    </source>
</reference>
<reference evidence="3" key="3">
    <citation type="submission" date="2021-06" db="EMBL/GenBank/DDBJ databases">
        <title>Genomic Description and Analysis of Intracellular Bacteria, Candidatus Berkiella cookevillensis and Candidatus Berkiella aquae.</title>
        <authorList>
            <person name="Kidane D.T."/>
            <person name="Mehari Y.T."/>
            <person name="Rice F.C."/>
            <person name="Arivett B.A."/>
            <person name="Farone A.L."/>
            <person name="Berk S.G."/>
            <person name="Farone M.B."/>
        </authorList>
    </citation>
    <scope>NUCLEOTIDE SEQUENCE</scope>
    <source>
        <strain evidence="3">HT99</strain>
    </source>
</reference>
<dbReference type="Proteomes" id="UP000051497">
    <property type="component" value="Unassembled WGS sequence"/>
</dbReference>
<dbReference type="EMBL" id="LKAJ02000001">
    <property type="protein sequence ID" value="MCS5710823.1"/>
    <property type="molecule type" value="Genomic_DNA"/>
</dbReference>
<keyword evidence="4" id="KW-1185">Reference proteome</keyword>
<organism evidence="2">
    <name type="scientific">Candidatus Berkiella aquae</name>
    <dbReference type="NCBI Taxonomy" id="295108"/>
    <lineage>
        <taxon>Bacteria</taxon>
        <taxon>Pseudomonadati</taxon>
        <taxon>Pseudomonadota</taxon>
        <taxon>Gammaproteobacteria</taxon>
        <taxon>Candidatus Berkiellales</taxon>
        <taxon>Candidatus Berkiellaceae</taxon>
        <taxon>Candidatus Berkiella</taxon>
    </lineage>
</organism>
<dbReference type="EMBL" id="LKAJ01000015">
    <property type="protein sequence ID" value="KRG19762.1"/>
    <property type="molecule type" value="Genomic_DNA"/>
</dbReference>
<dbReference type="AlphaFoldDB" id="A0A0Q9YQ10"/>
<dbReference type="RefSeq" id="WP_075067336.1">
    <property type="nucleotide sequence ID" value="NZ_LKAJ02000001.1"/>
</dbReference>
<protein>
    <submittedName>
        <fullName evidence="2">Uncharacterized protein</fullName>
    </submittedName>
</protein>
<evidence type="ECO:0000256" key="1">
    <source>
        <dbReference type="SAM" id="MobiDB-lite"/>
    </source>
</evidence>
<sequence>MPISHPLIRKGQQRKNAKKASSYPQNMQLNDAQSSYQEFQVNNGELISTEITATFETVISAAGNAARTGSCCRSKEDLMSQKKYTPEEADAYIAAYNAYGYSEQIQRTKRTRAAAQKQAIRQYACPSMEILISRYKSEGAHIYIESYREAYGRRWGKQNVPELPVIELPIEFTANTLGCESTLLPKLSENVDLSFIKNLDMTDDEFFSDTLSLLLEEDTQTVDQSDTQSIESAKEMGFILEVETPQAIQANARMTAAFSSSEYRSVENIDEIQLRGAPLATVNAFEFDDNCWNVLLQSKGVYFNAIANTGACQASETLTVDAEQELATSRVLALK</sequence>
<evidence type="ECO:0000313" key="2">
    <source>
        <dbReference type="EMBL" id="KRG19762.1"/>
    </source>
</evidence>
<feature type="compositionally biased region" description="Basic residues" evidence="1">
    <location>
        <begin position="7"/>
        <end position="18"/>
    </location>
</feature>
<reference evidence="2" key="1">
    <citation type="submission" date="2015-09" db="EMBL/GenBank/DDBJ databases">
        <title>Draft Genome Sequences of Two Novel Amoeba-resistant Intranuclear Bacteria, Candidatus Berkiella cookevillensis and Candidatus Berkiella aquae.</title>
        <authorList>
            <person name="Mehari Y.T."/>
            <person name="Arivett B.A."/>
            <person name="Farone A.L."/>
            <person name="Gunderson J.H."/>
            <person name="Farone M.B."/>
        </authorList>
    </citation>
    <scope>NUCLEOTIDE SEQUENCE [LARGE SCALE GENOMIC DNA]</scope>
    <source>
        <strain evidence="2">HT99</strain>
    </source>
</reference>
<gene>
    <name evidence="3" type="ORF">HT99x_005230</name>
    <name evidence="2" type="ORF">HT99x_02741</name>
</gene>
<comment type="caution">
    <text evidence="2">The sequence shown here is derived from an EMBL/GenBank/DDBJ whole genome shotgun (WGS) entry which is preliminary data.</text>
</comment>
<evidence type="ECO:0000313" key="3">
    <source>
        <dbReference type="EMBL" id="MCS5710823.1"/>
    </source>
</evidence>
<proteinExistence type="predicted"/>
<evidence type="ECO:0000313" key="4">
    <source>
        <dbReference type="Proteomes" id="UP000051497"/>
    </source>
</evidence>
<accession>A0A0Q9YQ10</accession>